<feature type="compositionally biased region" description="Basic and acidic residues" evidence="1">
    <location>
        <begin position="8"/>
        <end position="21"/>
    </location>
</feature>
<feature type="compositionally biased region" description="Polar residues" evidence="1">
    <location>
        <begin position="62"/>
        <end position="77"/>
    </location>
</feature>
<feature type="compositionally biased region" description="Basic and acidic residues" evidence="1">
    <location>
        <begin position="127"/>
        <end position="149"/>
    </location>
</feature>
<dbReference type="EMBL" id="QGKX02000095">
    <property type="protein sequence ID" value="KAF3574276.1"/>
    <property type="molecule type" value="Genomic_DNA"/>
</dbReference>
<comment type="caution">
    <text evidence="2">The sequence shown here is derived from an EMBL/GenBank/DDBJ whole genome shotgun (WGS) entry which is preliminary data.</text>
</comment>
<proteinExistence type="predicted"/>
<evidence type="ECO:0000256" key="1">
    <source>
        <dbReference type="SAM" id="MobiDB-lite"/>
    </source>
</evidence>
<gene>
    <name evidence="2" type="ORF">F2Q69_00058678</name>
</gene>
<evidence type="ECO:0000313" key="3">
    <source>
        <dbReference type="Proteomes" id="UP000712600"/>
    </source>
</evidence>
<feature type="region of interest" description="Disordered" evidence="1">
    <location>
        <begin position="53"/>
        <end position="161"/>
    </location>
</feature>
<evidence type="ECO:0000313" key="2">
    <source>
        <dbReference type="EMBL" id="KAF3574276.1"/>
    </source>
</evidence>
<accession>A0A8S9RNQ9</accession>
<name>A0A8S9RNQ9_BRACR</name>
<sequence>MAVDEHDELPKATQREDELQRQIDDLQGQVTGLYRAREETNPELSSEFQILKEKPNEHSKQLEQSAEKLSQLESENLTLRDENQALSTASNKKRRFRTQVYPMPPLETPNSGTGASLPTAALGGEASTREKANDAHTYDGEDRDSKPEPATEASDGAARAESPMIAHLHHMFSDRLDAMQSMMERLPGVAPPPYGRATPIPTLILPSRMRSP</sequence>
<dbReference type="AlphaFoldDB" id="A0A8S9RNQ9"/>
<reference evidence="2" key="1">
    <citation type="submission" date="2019-12" db="EMBL/GenBank/DDBJ databases">
        <title>Genome sequencing and annotation of Brassica cretica.</title>
        <authorList>
            <person name="Studholme D.J."/>
            <person name="Sarris P."/>
        </authorList>
    </citation>
    <scope>NUCLEOTIDE SEQUENCE</scope>
    <source>
        <strain evidence="2">PFS-109/04</strain>
        <tissue evidence="2">Leaf</tissue>
    </source>
</reference>
<dbReference type="Proteomes" id="UP000712600">
    <property type="component" value="Unassembled WGS sequence"/>
</dbReference>
<feature type="region of interest" description="Disordered" evidence="1">
    <location>
        <begin position="1"/>
        <end position="21"/>
    </location>
</feature>
<protein>
    <submittedName>
        <fullName evidence="2">Uncharacterized protein</fullName>
    </submittedName>
</protein>
<organism evidence="2 3">
    <name type="scientific">Brassica cretica</name>
    <name type="common">Mustard</name>
    <dbReference type="NCBI Taxonomy" id="69181"/>
    <lineage>
        <taxon>Eukaryota</taxon>
        <taxon>Viridiplantae</taxon>
        <taxon>Streptophyta</taxon>
        <taxon>Embryophyta</taxon>
        <taxon>Tracheophyta</taxon>
        <taxon>Spermatophyta</taxon>
        <taxon>Magnoliopsida</taxon>
        <taxon>eudicotyledons</taxon>
        <taxon>Gunneridae</taxon>
        <taxon>Pentapetalae</taxon>
        <taxon>rosids</taxon>
        <taxon>malvids</taxon>
        <taxon>Brassicales</taxon>
        <taxon>Brassicaceae</taxon>
        <taxon>Brassiceae</taxon>
        <taxon>Brassica</taxon>
    </lineage>
</organism>